<comment type="caution">
    <text evidence="3">The sequence shown here is derived from an EMBL/GenBank/DDBJ whole genome shotgun (WGS) entry which is preliminary data.</text>
</comment>
<keyword evidence="2" id="KW-0812">Transmembrane</keyword>
<keyword evidence="2" id="KW-0472">Membrane</keyword>
<feature type="transmembrane region" description="Helical" evidence="2">
    <location>
        <begin position="6"/>
        <end position="25"/>
    </location>
</feature>
<evidence type="ECO:0000313" key="3">
    <source>
        <dbReference type="EMBL" id="NWJ57951.1"/>
    </source>
</evidence>
<dbReference type="EMBL" id="JACATH010000030">
    <property type="protein sequence ID" value="NWJ57951.1"/>
    <property type="molecule type" value="Genomic_DNA"/>
</dbReference>
<organism evidence="3 4">
    <name type="scientific">Marine Group I thaumarchaeote</name>
    <dbReference type="NCBI Taxonomy" id="2511932"/>
    <lineage>
        <taxon>Archaea</taxon>
        <taxon>Nitrososphaerota</taxon>
        <taxon>Marine Group I</taxon>
    </lineage>
</organism>
<dbReference type="AlphaFoldDB" id="A0A7K4MYN2"/>
<evidence type="ECO:0000256" key="1">
    <source>
        <dbReference type="SAM" id="Coils"/>
    </source>
</evidence>
<reference evidence="3 4" key="1">
    <citation type="journal article" date="2019" name="Environ. Microbiol.">
        <title>Genomics insights into ecotype formation of ammonia-oxidizing archaea in the deep ocean.</title>
        <authorList>
            <person name="Wang Y."/>
            <person name="Huang J.M."/>
            <person name="Cui G.J."/>
            <person name="Nunoura T."/>
            <person name="Takaki Y."/>
            <person name="Li W.L."/>
            <person name="Li J."/>
            <person name="Gao Z.M."/>
            <person name="Takai K."/>
            <person name="Zhang A.Q."/>
            <person name="Stepanauskas R."/>
        </authorList>
    </citation>
    <scope>NUCLEOTIDE SEQUENCE [LARGE SCALE GENOMIC DNA]</scope>
    <source>
        <strain evidence="3 4">L15a</strain>
    </source>
</reference>
<evidence type="ECO:0000256" key="2">
    <source>
        <dbReference type="SAM" id="Phobius"/>
    </source>
</evidence>
<evidence type="ECO:0000313" key="4">
    <source>
        <dbReference type="Proteomes" id="UP000575480"/>
    </source>
</evidence>
<proteinExistence type="predicted"/>
<keyword evidence="1" id="KW-0175">Coiled coil</keyword>
<protein>
    <submittedName>
        <fullName evidence="3">Uncharacterized protein</fullName>
    </submittedName>
</protein>
<sequence>MLKVYILIVVIGLVGGVVYGGWYYYKDTQARIQVLTENSVKLETATKLQKSTIDTLVADAKKYAELNRKLDNELRKAHDYKNNLIAKLRKHDLVRLSQQKPGLVEKKINVGTKKLFESFESITAVPDSK</sequence>
<name>A0A7K4MYN2_9ARCH</name>
<gene>
    <name evidence="3" type="ORF">HX858_09445</name>
</gene>
<feature type="coiled-coil region" evidence="1">
    <location>
        <begin position="53"/>
        <end position="83"/>
    </location>
</feature>
<keyword evidence="2" id="KW-1133">Transmembrane helix</keyword>
<accession>A0A7K4MYN2</accession>
<dbReference type="Proteomes" id="UP000575480">
    <property type="component" value="Unassembled WGS sequence"/>
</dbReference>